<dbReference type="GeneID" id="39420674"/>
<evidence type="ECO:0000259" key="1">
    <source>
        <dbReference type="Pfam" id="PF13847"/>
    </source>
</evidence>
<dbReference type="SUPFAM" id="SSF46785">
    <property type="entry name" value="Winged helix' DNA-binding domain"/>
    <property type="match status" value="1"/>
</dbReference>
<dbReference type="InterPro" id="IPR053173">
    <property type="entry name" value="SAM-binding_MTase"/>
</dbReference>
<gene>
    <name evidence="3" type="ORF">NFRAN_1298</name>
</gene>
<dbReference type="EMBL" id="LR216287">
    <property type="protein sequence ID" value="VFJ13620.1"/>
    <property type="molecule type" value="Genomic_DNA"/>
</dbReference>
<evidence type="ECO:0000313" key="4">
    <source>
        <dbReference type="Proteomes" id="UP000294299"/>
    </source>
</evidence>
<accession>A0A484ID78</accession>
<dbReference type="GO" id="GO:0032259">
    <property type="term" value="P:methylation"/>
    <property type="evidence" value="ECO:0007669"/>
    <property type="project" value="UniProtKB-KW"/>
</dbReference>
<dbReference type="InterPro" id="IPR025714">
    <property type="entry name" value="Methyltranfer_dom"/>
</dbReference>
<dbReference type="CDD" id="cd02440">
    <property type="entry name" value="AdoMet_MTases"/>
    <property type="match status" value="1"/>
</dbReference>
<dbReference type="Gene3D" id="1.10.10.10">
    <property type="entry name" value="Winged helix-like DNA-binding domain superfamily/Winged helix DNA-binding domain"/>
    <property type="match status" value="1"/>
</dbReference>
<dbReference type="Proteomes" id="UP000294299">
    <property type="component" value="Chromosome NFRAN"/>
</dbReference>
<dbReference type="RefSeq" id="WP_134483573.1">
    <property type="nucleotide sequence ID" value="NZ_LR216287.1"/>
</dbReference>
<dbReference type="InterPro" id="IPR036390">
    <property type="entry name" value="WH_DNA-bd_sf"/>
</dbReference>
<dbReference type="PANTHER" id="PTHR45128">
    <property type="entry name" value="METHYLTRANSFERASE TYPE 11"/>
    <property type="match status" value="1"/>
</dbReference>
<reference evidence="3 4" key="1">
    <citation type="submission" date="2019-02" db="EMBL/GenBank/DDBJ databases">
        <authorList>
            <person name="Lehtovirta-Morley E L."/>
        </authorList>
    </citation>
    <scope>NUCLEOTIDE SEQUENCE [LARGE SCALE GENOMIC DNA]</scope>
    <source>
        <strain evidence="3">NFRAN1</strain>
    </source>
</reference>
<dbReference type="Pfam" id="PF21320">
    <property type="entry name" value="WHD_Rv2258c"/>
    <property type="match status" value="1"/>
</dbReference>
<dbReference type="GO" id="GO:0008168">
    <property type="term" value="F:methyltransferase activity"/>
    <property type="evidence" value="ECO:0007669"/>
    <property type="project" value="UniProtKB-KW"/>
</dbReference>
<evidence type="ECO:0000313" key="3">
    <source>
        <dbReference type="EMBL" id="VFJ13620.1"/>
    </source>
</evidence>
<protein>
    <submittedName>
        <fullName evidence="3">SAM-dependent methyltransferase</fullName>
    </submittedName>
</protein>
<dbReference type="InterPro" id="IPR036388">
    <property type="entry name" value="WH-like_DNA-bd_sf"/>
</dbReference>
<proteinExistence type="predicted"/>
<organism evidence="3 4">
    <name type="scientific">Candidatus Nitrosocosmicus franklandianus</name>
    <dbReference type="NCBI Taxonomy" id="1798806"/>
    <lineage>
        <taxon>Archaea</taxon>
        <taxon>Nitrososphaerota</taxon>
        <taxon>Nitrososphaeria</taxon>
        <taxon>Nitrososphaerales</taxon>
        <taxon>Nitrososphaeraceae</taxon>
        <taxon>Candidatus Nitrosocosmicus</taxon>
    </lineage>
</organism>
<sequence length="352" mass="39928">MNQEKIDKLSERIINDTNSAMNCLTLYIGHKLDLFNIIRETGPIDSEELSKKTHYSERYLREWLECMTVNGYIEHDPSTNKFSLSDEYAVVLCDRDNVAYTILFVYWIPSLSLALDKLLEAFKTGNGVPYSMYGPDMLYAQGEGNRPMFVNDVAKWISTMPDIAEKLRSKGGRVLDVGCGDGWASISLAKSFPLTKVDAVDADSQSIENAKKNVRNEGLENRISLHHSLMEKSEFKEKYDLVMTFESIHDMPYPVEALRKMRKIVSSDGAVLIGDVSMKDTLEEKNDFAGKLYYNFSVLLCLPQSMNHTNSVSTGAAMTSSTFKKYAIESGFSKIEVLPINHFLWTFYRLTL</sequence>
<keyword evidence="4" id="KW-1185">Reference proteome</keyword>
<dbReference type="InterPro" id="IPR029063">
    <property type="entry name" value="SAM-dependent_MTases_sf"/>
</dbReference>
<dbReference type="KEGG" id="nfn:NFRAN_1298"/>
<feature type="domain" description="Methyltransferase" evidence="1">
    <location>
        <begin position="169"/>
        <end position="284"/>
    </location>
</feature>
<dbReference type="Gene3D" id="3.40.50.150">
    <property type="entry name" value="Vaccinia Virus protein VP39"/>
    <property type="match status" value="1"/>
</dbReference>
<dbReference type="Pfam" id="PF13847">
    <property type="entry name" value="Methyltransf_31"/>
    <property type="match status" value="1"/>
</dbReference>
<dbReference type="SUPFAM" id="SSF53335">
    <property type="entry name" value="S-adenosyl-L-methionine-dependent methyltransferases"/>
    <property type="match status" value="1"/>
</dbReference>
<dbReference type="InterPro" id="IPR048711">
    <property type="entry name" value="WHD_Rv2258c"/>
</dbReference>
<dbReference type="OrthoDB" id="4832at2157"/>
<keyword evidence="3" id="KW-0489">Methyltransferase</keyword>
<feature type="domain" description="S-adenosylmethionine-dependent methyltransferase Rv2258c-like winged HTH" evidence="2">
    <location>
        <begin position="23"/>
        <end position="92"/>
    </location>
</feature>
<keyword evidence="3" id="KW-0808">Transferase</keyword>
<evidence type="ECO:0000259" key="2">
    <source>
        <dbReference type="Pfam" id="PF21320"/>
    </source>
</evidence>
<name>A0A484ID78_9ARCH</name>
<dbReference type="AlphaFoldDB" id="A0A484ID78"/>